<proteinExistence type="predicted"/>
<evidence type="ECO:0000313" key="1">
    <source>
        <dbReference type="EMBL" id="PWJ75121.1"/>
    </source>
</evidence>
<protein>
    <recommendedName>
        <fullName evidence="3">ADP-ribosylglycohydrolase family protein</fullName>
    </recommendedName>
</protein>
<dbReference type="InterPro" id="IPR036705">
    <property type="entry name" value="Ribosyl_crysJ1_sf"/>
</dbReference>
<dbReference type="Proteomes" id="UP000245412">
    <property type="component" value="Unassembled WGS sequence"/>
</dbReference>
<dbReference type="RefSeq" id="WP_243134827.1">
    <property type="nucleotide sequence ID" value="NZ_CABJAT010000004.1"/>
</dbReference>
<accession>A0AB73T3C9</accession>
<name>A0AB73T3C9_9FIRM</name>
<dbReference type="EMBL" id="QGGY01000007">
    <property type="protein sequence ID" value="PWJ75121.1"/>
    <property type="molecule type" value="Genomic_DNA"/>
</dbReference>
<organism evidence="1 2">
    <name type="scientific">Murimonas intestini</name>
    <dbReference type="NCBI Taxonomy" id="1337051"/>
    <lineage>
        <taxon>Bacteria</taxon>
        <taxon>Bacillati</taxon>
        <taxon>Bacillota</taxon>
        <taxon>Clostridia</taxon>
        <taxon>Lachnospirales</taxon>
        <taxon>Lachnospiraceae</taxon>
        <taxon>Murimonas</taxon>
    </lineage>
</organism>
<comment type="caution">
    <text evidence="1">The sequence shown here is derived from an EMBL/GenBank/DDBJ whole genome shotgun (WGS) entry which is preliminary data.</text>
</comment>
<sequence>MNLIYQEYFDKVLGGWIGKCLGGAAGAPVEGIKKLIPYEHYSEVIRTDLPNDDLDLQLLWLEVLQKKGISITVC</sequence>
<reference evidence="1 2" key="1">
    <citation type="submission" date="2018-05" db="EMBL/GenBank/DDBJ databases">
        <authorList>
            <person name="Goeker M."/>
            <person name="Huntemann M."/>
            <person name="Clum A."/>
            <person name="Pillay M."/>
            <person name="Palaniappan K."/>
            <person name="Varghese N."/>
            <person name="Mikhailova N."/>
            <person name="Stamatis D."/>
            <person name="Reddy T."/>
            <person name="Daum C."/>
            <person name="Shapiro N."/>
            <person name="Ivanova N."/>
            <person name="Kyrpides N."/>
            <person name="Woyke T."/>
        </authorList>
    </citation>
    <scope>NUCLEOTIDE SEQUENCE [LARGE SCALE GENOMIC DNA]</scope>
    <source>
        <strain evidence="1 2">DSM 26524</strain>
    </source>
</reference>
<evidence type="ECO:0008006" key="3">
    <source>
        <dbReference type="Google" id="ProtNLM"/>
    </source>
</evidence>
<gene>
    <name evidence="1" type="ORF">C7383_107128</name>
</gene>
<dbReference type="AlphaFoldDB" id="A0AB73T3C9"/>
<evidence type="ECO:0000313" key="2">
    <source>
        <dbReference type="Proteomes" id="UP000245412"/>
    </source>
</evidence>
<keyword evidence="2" id="KW-1185">Reference proteome</keyword>
<dbReference type="Gene3D" id="1.10.4080.10">
    <property type="entry name" value="ADP-ribosylation/Crystallin J1"/>
    <property type="match status" value="1"/>
</dbReference>